<dbReference type="Gene3D" id="1.10.1660.10">
    <property type="match status" value="1"/>
</dbReference>
<dbReference type="GO" id="GO:0003677">
    <property type="term" value="F:DNA binding"/>
    <property type="evidence" value="ECO:0007669"/>
    <property type="project" value="InterPro"/>
</dbReference>
<proteinExistence type="predicted"/>
<feature type="domain" description="HTH merR-type" evidence="1">
    <location>
        <begin position="31"/>
        <end position="91"/>
    </location>
</feature>
<evidence type="ECO:0000259" key="1">
    <source>
        <dbReference type="Pfam" id="PF13411"/>
    </source>
</evidence>
<dbReference type="AlphaFoldDB" id="A0A023CXS0"/>
<gene>
    <name evidence="2" type="ORF">FD15_GL000694</name>
</gene>
<dbReference type="RefSeq" id="WP_034988706.1">
    <property type="nucleotide sequence ID" value="NZ_AYZF01000008.1"/>
</dbReference>
<dbReference type="OrthoDB" id="9806513at2"/>
<dbReference type="PATRIC" id="fig|1423806.3.peg.706"/>
<dbReference type="Proteomes" id="UP000050961">
    <property type="component" value="Unassembled WGS sequence"/>
</dbReference>
<dbReference type="EMBL" id="AYZF01000008">
    <property type="protein sequence ID" value="KRN07123.1"/>
    <property type="molecule type" value="Genomic_DNA"/>
</dbReference>
<accession>A0A023CXS0</accession>
<dbReference type="SUPFAM" id="SSF46955">
    <property type="entry name" value="Putative DNA-binding domain"/>
    <property type="match status" value="1"/>
</dbReference>
<name>A0A023CXS0_9LACO</name>
<dbReference type="eggNOG" id="COG0789">
    <property type="taxonomic scope" value="Bacteria"/>
</dbReference>
<keyword evidence="3" id="KW-1185">Reference proteome</keyword>
<dbReference type="Pfam" id="PF13411">
    <property type="entry name" value="MerR_1"/>
    <property type="match status" value="1"/>
</dbReference>
<organism evidence="2 3">
    <name type="scientific">Liquorilactobacillus sucicola DSM 21376 = JCM 15457</name>
    <dbReference type="NCBI Taxonomy" id="1423806"/>
    <lineage>
        <taxon>Bacteria</taxon>
        <taxon>Bacillati</taxon>
        <taxon>Bacillota</taxon>
        <taxon>Bacilli</taxon>
        <taxon>Lactobacillales</taxon>
        <taxon>Lactobacillaceae</taxon>
        <taxon>Liquorilactobacillus</taxon>
    </lineage>
</organism>
<comment type="caution">
    <text evidence="2">The sequence shown here is derived from an EMBL/GenBank/DDBJ whole genome shotgun (WGS) entry which is preliminary data.</text>
</comment>
<evidence type="ECO:0000313" key="3">
    <source>
        <dbReference type="Proteomes" id="UP000050961"/>
    </source>
</evidence>
<dbReference type="InterPro" id="IPR009061">
    <property type="entry name" value="DNA-bd_dom_put_sf"/>
</dbReference>
<protein>
    <recommendedName>
        <fullName evidence="1">HTH merR-type domain-containing protein</fullName>
    </recommendedName>
</protein>
<sequence length="149" mass="17349">MDKPTKPTEVIDFYDFVRKILEDSKLNLGFSELASITEVPQNKLRYWSQKGYIQPCSAEKKNQFKFDIVFQIYAIKFFQNKGFTLAVAAKKASYYSQTFKDIKKATHARLQEIKKTPEYTLIDLGLFDPEPSKNLCLRIEGSQSRFELN</sequence>
<dbReference type="STRING" id="1423806.FD15_GL000694"/>
<reference evidence="2 3" key="1">
    <citation type="journal article" date="2015" name="Genome Announc.">
        <title>Expanding the biotechnology potential of lactobacilli through comparative genomics of 213 strains and associated genera.</title>
        <authorList>
            <person name="Sun Z."/>
            <person name="Harris H.M."/>
            <person name="McCann A."/>
            <person name="Guo C."/>
            <person name="Argimon S."/>
            <person name="Zhang W."/>
            <person name="Yang X."/>
            <person name="Jeffery I.B."/>
            <person name="Cooney J.C."/>
            <person name="Kagawa T.F."/>
            <person name="Liu W."/>
            <person name="Song Y."/>
            <person name="Salvetti E."/>
            <person name="Wrobel A."/>
            <person name="Rasinkangas P."/>
            <person name="Parkhill J."/>
            <person name="Rea M.C."/>
            <person name="O'Sullivan O."/>
            <person name="Ritari J."/>
            <person name="Douillard F.P."/>
            <person name="Paul Ross R."/>
            <person name="Yang R."/>
            <person name="Briner A.E."/>
            <person name="Felis G.E."/>
            <person name="de Vos W.M."/>
            <person name="Barrangou R."/>
            <person name="Klaenhammer T.R."/>
            <person name="Caufield P.W."/>
            <person name="Cui Y."/>
            <person name="Zhang H."/>
            <person name="O'Toole P.W."/>
        </authorList>
    </citation>
    <scope>NUCLEOTIDE SEQUENCE [LARGE SCALE GENOMIC DNA]</scope>
    <source>
        <strain evidence="2 3">DSM 21376</strain>
    </source>
</reference>
<dbReference type="InterPro" id="IPR000551">
    <property type="entry name" value="MerR-type_HTH_dom"/>
</dbReference>
<evidence type="ECO:0000313" key="2">
    <source>
        <dbReference type="EMBL" id="KRN07123.1"/>
    </source>
</evidence>
<dbReference type="GO" id="GO:0006355">
    <property type="term" value="P:regulation of DNA-templated transcription"/>
    <property type="evidence" value="ECO:0007669"/>
    <property type="project" value="InterPro"/>
</dbReference>